<dbReference type="Proteomes" id="UP000502248">
    <property type="component" value="Chromosome"/>
</dbReference>
<dbReference type="PANTHER" id="PTHR46847:SF1">
    <property type="entry name" value="D-ALLOSE-BINDING PERIPLASMIC PROTEIN-RELATED"/>
    <property type="match status" value="1"/>
</dbReference>
<dbReference type="GO" id="GO:0030313">
    <property type="term" value="C:cell envelope"/>
    <property type="evidence" value="ECO:0007669"/>
    <property type="project" value="UniProtKB-SubCell"/>
</dbReference>
<dbReference type="GO" id="GO:0030246">
    <property type="term" value="F:carbohydrate binding"/>
    <property type="evidence" value="ECO:0007669"/>
    <property type="project" value="UniProtKB-ARBA"/>
</dbReference>
<dbReference type="EMBL" id="CP051680">
    <property type="protein sequence ID" value="QJD85415.1"/>
    <property type="molecule type" value="Genomic_DNA"/>
</dbReference>
<feature type="chain" id="PRO_5038445125" evidence="4">
    <location>
        <begin position="21"/>
        <end position="349"/>
    </location>
</feature>
<dbReference type="RefSeq" id="WP_169281677.1">
    <property type="nucleotide sequence ID" value="NZ_CP051680.1"/>
</dbReference>
<dbReference type="Pfam" id="PF13407">
    <property type="entry name" value="Peripla_BP_4"/>
    <property type="match status" value="1"/>
</dbReference>
<organism evidence="6 7">
    <name type="scientific">Cohnella herbarum</name>
    <dbReference type="NCBI Taxonomy" id="2728023"/>
    <lineage>
        <taxon>Bacteria</taxon>
        <taxon>Bacillati</taxon>
        <taxon>Bacillota</taxon>
        <taxon>Bacilli</taxon>
        <taxon>Bacillales</taxon>
        <taxon>Paenibacillaceae</taxon>
        <taxon>Cohnella</taxon>
    </lineage>
</organism>
<reference evidence="6 7" key="1">
    <citation type="submission" date="2020-04" db="EMBL/GenBank/DDBJ databases">
        <title>Genome sequencing of novel species.</title>
        <authorList>
            <person name="Heo J."/>
            <person name="Kim S.-J."/>
            <person name="Kim J.-S."/>
            <person name="Hong S.-B."/>
            <person name="Kwon S.-W."/>
        </authorList>
    </citation>
    <scope>NUCLEOTIDE SEQUENCE [LARGE SCALE GENOMIC DNA]</scope>
    <source>
        <strain evidence="6 7">MFER-1</strain>
    </source>
</reference>
<accession>A0A7Z2ZN31</accession>
<name>A0A7Z2ZN31_9BACL</name>
<evidence type="ECO:0000313" key="6">
    <source>
        <dbReference type="EMBL" id="QJD85415.1"/>
    </source>
</evidence>
<dbReference type="Gene3D" id="3.40.50.2300">
    <property type="match status" value="2"/>
</dbReference>
<protein>
    <submittedName>
        <fullName evidence="6">Sugar ABC transporter substrate-binding protein</fullName>
    </submittedName>
</protein>
<evidence type="ECO:0000256" key="1">
    <source>
        <dbReference type="ARBA" id="ARBA00004196"/>
    </source>
</evidence>
<dbReference type="InterPro" id="IPR025997">
    <property type="entry name" value="SBP_2_dom"/>
</dbReference>
<evidence type="ECO:0000256" key="3">
    <source>
        <dbReference type="ARBA" id="ARBA00022729"/>
    </source>
</evidence>
<keyword evidence="7" id="KW-1185">Reference proteome</keyword>
<dbReference type="PROSITE" id="PS51257">
    <property type="entry name" value="PROKAR_LIPOPROTEIN"/>
    <property type="match status" value="1"/>
</dbReference>
<evidence type="ECO:0000256" key="2">
    <source>
        <dbReference type="ARBA" id="ARBA00007639"/>
    </source>
</evidence>
<gene>
    <name evidence="6" type="ORF">HH215_21030</name>
</gene>
<evidence type="ECO:0000313" key="7">
    <source>
        <dbReference type="Proteomes" id="UP000502248"/>
    </source>
</evidence>
<proteinExistence type="inferred from homology"/>
<evidence type="ECO:0000256" key="4">
    <source>
        <dbReference type="SAM" id="SignalP"/>
    </source>
</evidence>
<dbReference type="AlphaFoldDB" id="A0A7Z2ZN31"/>
<dbReference type="KEGG" id="cheb:HH215_21030"/>
<sequence>MKKGWVKFSVAALALSVVLAGCSNSDKEPASSSGGASGSPAAVSGDQIVIGGAIMNLGWPWYQGAIDGMNNYAKESGKNLKLQFEDGKFDINTQITQLENMAQLGAKGIVVFPVDGKAIIPTMVKLHEQGVKIVVGDYPQSPDNPEDAVWETFVGHDFKEMGKAAGEIAVNYLKTLNKDNPTVVYLSVPASGQASVDRYEGFSSVIKAAFPNANVIEEGDPKGDRNSSQTLMENVLQRNKSIDVVSGHNDALVLGAYNAAVSTNRDKDLKFIGLAGDKEVLQFIQDGNPSWIGEVLQDPVVLGEVALEALMASLDGKELGETTPLPKPETITPENINNYDWKNWSWLGK</sequence>
<comment type="similarity">
    <text evidence="2">Belongs to the bacterial solute-binding protein 2 family.</text>
</comment>
<dbReference type="PANTHER" id="PTHR46847">
    <property type="entry name" value="D-ALLOSE-BINDING PERIPLASMIC PROTEIN-RELATED"/>
    <property type="match status" value="1"/>
</dbReference>
<evidence type="ECO:0000259" key="5">
    <source>
        <dbReference type="Pfam" id="PF13407"/>
    </source>
</evidence>
<dbReference type="InterPro" id="IPR028082">
    <property type="entry name" value="Peripla_BP_I"/>
</dbReference>
<feature type="signal peptide" evidence="4">
    <location>
        <begin position="1"/>
        <end position="20"/>
    </location>
</feature>
<keyword evidence="3 4" id="KW-0732">Signal</keyword>
<feature type="domain" description="Periplasmic binding protein" evidence="5">
    <location>
        <begin position="58"/>
        <end position="318"/>
    </location>
</feature>
<dbReference type="CDD" id="cd01536">
    <property type="entry name" value="PBP1_ABC_sugar_binding-like"/>
    <property type="match status" value="1"/>
</dbReference>
<comment type="subcellular location">
    <subcellularLocation>
        <location evidence="1">Cell envelope</location>
    </subcellularLocation>
</comment>
<dbReference type="SUPFAM" id="SSF53822">
    <property type="entry name" value="Periplasmic binding protein-like I"/>
    <property type="match status" value="1"/>
</dbReference>